<feature type="domain" description="N-acetyltransferase" evidence="1">
    <location>
        <begin position="55"/>
        <end position="223"/>
    </location>
</feature>
<gene>
    <name evidence="2" type="ORF">QBC47DRAFT_374266</name>
</gene>
<dbReference type="AlphaFoldDB" id="A0AAJ0BJI6"/>
<dbReference type="PANTHER" id="PTHR42791">
    <property type="entry name" value="GNAT FAMILY ACETYLTRANSFERASE"/>
    <property type="match status" value="1"/>
</dbReference>
<dbReference type="InterPro" id="IPR052523">
    <property type="entry name" value="Trichothecene_AcTrans"/>
</dbReference>
<reference evidence="2" key="1">
    <citation type="submission" date="2023-06" db="EMBL/GenBank/DDBJ databases">
        <title>Genome-scale phylogeny and comparative genomics of the fungal order Sordariales.</title>
        <authorList>
            <consortium name="Lawrence Berkeley National Laboratory"/>
            <person name="Hensen N."/>
            <person name="Bonometti L."/>
            <person name="Westerberg I."/>
            <person name="Brannstrom I.O."/>
            <person name="Guillou S."/>
            <person name="Cros-Aarteil S."/>
            <person name="Calhoun S."/>
            <person name="Haridas S."/>
            <person name="Kuo A."/>
            <person name="Mondo S."/>
            <person name="Pangilinan J."/>
            <person name="Riley R."/>
            <person name="Labutti K."/>
            <person name="Andreopoulos B."/>
            <person name="Lipzen A."/>
            <person name="Chen C."/>
            <person name="Yanf M."/>
            <person name="Daum C."/>
            <person name="Ng V."/>
            <person name="Clum A."/>
            <person name="Steindorff A."/>
            <person name="Ohm R."/>
            <person name="Martin F."/>
            <person name="Silar P."/>
            <person name="Natvig D."/>
            <person name="Lalanne C."/>
            <person name="Gautier V."/>
            <person name="Ament-Velasquez S.L."/>
            <person name="Kruys A."/>
            <person name="Hutchinson M.I."/>
            <person name="Powell A.J."/>
            <person name="Barry K."/>
            <person name="Miller A.N."/>
            <person name="Grigoriev I.V."/>
            <person name="Debuchy R."/>
            <person name="Gladieux P."/>
            <person name="Thoren M.H."/>
            <person name="Johannesson H."/>
        </authorList>
    </citation>
    <scope>NUCLEOTIDE SEQUENCE</scope>
    <source>
        <strain evidence="2">PSN4</strain>
    </source>
</reference>
<dbReference type="CDD" id="cd04301">
    <property type="entry name" value="NAT_SF"/>
    <property type="match status" value="1"/>
</dbReference>
<dbReference type="PANTHER" id="PTHR42791:SF2">
    <property type="entry name" value="N-ACETYLTRANSFERASE DOMAIN-CONTAINING PROTEIN"/>
    <property type="match status" value="1"/>
</dbReference>
<dbReference type="EMBL" id="MU839829">
    <property type="protein sequence ID" value="KAK1758314.1"/>
    <property type="molecule type" value="Genomic_DNA"/>
</dbReference>
<dbReference type="GO" id="GO:0016747">
    <property type="term" value="F:acyltransferase activity, transferring groups other than amino-acyl groups"/>
    <property type="evidence" value="ECO:0007669"/>
    <property type="project" value="InterPro"/>
</dbReference>
<organism evidence="2 3">
    <name type="scientific">Echria macrotheca</name>
    <dbReference type="NCBI Taxonomy" id="438768"/>
    <lineage>
        <taxon>Eukaryota</taxon>
        <taxon>Fungi</taxon>
        <taxon>Dikarya</taxon>
        <taxon>Ascomycota</taxon>
        <taxon>Pezizomycotina</taxon>
        <taxon>Sordariomycetes</taxon>
        <taxon>Sordariomycetidae</taxon>
        <taxon>Sordariales</taxon>
        <taxon>Schizotheciaceae</taxon>
        <taxon>Echria</taxon>
    </lineage>
</organism>
<name>A0AAJ0BJI6_9PEZI</name>
<dbReference type="Proteomes" id="UP001239445">
    <property type="component" value="Unassembled WGS sequence"/>
</dbReference>
<evidence type="ECO:0000313" key="2">
    <source>
        <dbReference type="EMBL" id="KAK1758314.1"/>
    </source>
</evidence>
<dbReference type="PROSITE" id="PS51186">
    <property type="entry name" value="GNAT"/>
    <property type="match status" value="1"/>
</dbReference>
<dbReference type="InterPro" id="IPR000182">
    <property type="entry name" value="GNAT_dom"/>
</dbReference>
<proteinExistence type="predicted"/>
<protein>
    <submittedName>
        <fullName evidence="2">Acyl-CoA N-acyltransferase</fullName>
    </submittedName>
</protein>
<sequence>MAWKIEGCTVSDGDAIARNNASAFWFQPYWRILWPADMQQEFIVTQARKRLASAVLLRARDTTRHEKVVDEQEDRVVGYARWALPDAYKNEWLDRQVPAVSPEVAAELKERADSAWWKPRNDMGELDRKVDEERDRVLAIIPPVHMELEYLAVHPDHQRKGIARSLVESGIREADRLGLPIFVLAFNVSLELYQKLGFRELGRVLQDDSKFGGDGQYNTYFLLYEPGKGASGRT</sequence>
<dbReference type="Pfam" id="PF00583">
    <property type="entry name" value="Acetyltransf_1"/>
    <property type="match status" value="1"/>
</dbReference>
<dbReference type="Gene3D" id="3.40.630.30">
    <property type="match status" value="1"/>
</dbReference>
<comment type="caution">
    <text evidence="2">The sequence shown here is derived from an EMBL/GenBank/DDBJ whole genome shotgun (WGS) entry which is preliminary data.</text>
</comment>
<evidence type="ECO:0000259" key="1">
    <source>
        <dbReference type="PROSITE" id="PS51186"/>
    </source>
</evidence>
<dbReference type="InterPro" id="IPR016181">
    <property type="entry name" value="Acyl_CoA_acyltransferase"/>
</dbReference>
<accession>A0AAJ0BJI6</accession>
<evidence type="ECO:0000313" key="3">
    <source>
        <dbReference type="Proteomes" id="UP001239445"/>
    </source>
</evidence>
<dbReference type="SUPFAM" id="SSF55729">
    <property type="entry name" value="Acyl-CoA N-acyltransferases (Nat)"/>
    <property type="match status" value="1"/>
</dbReference>
<keyword evidence="3" id="KW-1185">Reference proteome</keyword>